<protein>
    <submittedName>
        <fullName evidence="1">Uncharacterized protein</fullName>
    </submittedName>
</protein>
<evidence type="ECO:0000313" key="1">
    <source>
        <dbReference type="EMBL" id="GFO39712.1"/>
    </source>
</evidence>
<dbReference type="AlphaFoldDB" id="A0AAV4D6H3"/>
<reference evidence="1 2" key="1">
    <citation type="journal article" date="2021" name="Elife">
        <title>Chloroplast acquisition without the gene transfer in kleptoplastic sea slugs, Plakobranchus ocellatus.</title>
        <authorList>
            <person name="Maeda T."/>
            <person name="Takahashi S."/>
            <person name="Yoshida T."/>
            <person name="Shimamura S."/>
            <person name="Takaki Y."/>
            <person name="Nagai Y."/>
            <person name="Toyoda A."/>
            <person name="Suzuki Y."/>
            <person name="Arimoto A."/>
            <person name="Ishii H."/>
            <person name="Satoh N."/>
            <person name="Nishiyama T."/>
            <person name="Hasebe M."/>
            <person name="Maruyama T."/>
            <person name="Minagawa J."/>
            <person name="Obokata J."/>
            <person name="Shigenobu S."/>
        </authorList>
    </citation>
    <scope>NUCLEOTIDE SEQUENCE [LARGE SCALE GENOMIC DNA]</scope>
</reference>
<accession>A0AAV4D6H3</accession>
<name>A0AAV4D6H3_9GAST</name>
<evidence type="ECO:0000313" key="2">
    <source>
        <dbReference type="Proteomes" id="UP000735302"/>
    </source>
</evidence>
<dbReference type="EMBL" id="BLXT01007506">
    <property type="protein sequence ID" value="GFO39712.1"/>
    <property type="molecule type" value="Genomic_DNA"/>
</dbReference>
<sequence length="105" mass="12294">MCGHLKEIVKSQNLCNLVSKGEKTKQFTKFQYLDYLKISDRRCPSETTTMAKDTFQKHEAVQANRNIRMEIKIRVMKTCMVSIECCRINNETEKNGNSRRDLSEE</sequence>
<proteinExistence type="predicted"/>
<keyword evidence="2" id="KW-1185">Reference proteome</keyword>
<dbReference type="Proteomes" id="UP000735302">
    <property type="component" value="Unassembled WGS sequence"/>
</dbReference>
<gene>
    <name evidence="1" type="ORF">PoB_006621700</name>
</gene>
<organism evidence="1 2">
    <name type="scientific">Plakobranchus ocellatus</name>
    <dbReference type="NCBI Taxonomy" id="259542"/>
    <lineage>
        <taxon>Eukaryota</taxon>
        <taxon>Metazoa</taxon>
        <taxon>Spiralia</taxon>
        <taxon>Lophotrochozoa</taxon>
        <taxon>Mollusca</taxon>
        <taxon>Gastropoda</taxon>
        <taxon>Heterobranchia</taxon>
        <taxon>Euthyneura</taxon>
        <taxon>Panpulmonata</taxon>
        <taxon>Sacoglossa</taxon>
        <taxon>Placobranchoidea</taxon>
        <taxon>Plakobranchidae</taxon>
        <taxon>Plakobranchus</taxon>
    </lineage>
</organism>
<comment type="caution">
    <text evidence="1">The sequence shown here is derived from an EMBL/GenBank/DDBJ whole genome shotgun (WGS) entry which is preliminary data.</text>
</comment>